<dbReference type="Proteomes" id="UP000828390">
    <property type="component" value="Unassembled WGS sequence"/>
</dbReference>
<organism evidence="1 2">
    <name type="scientific">Dreissena polymorpha</name>
    <name type="common">Zebra mussel</name>
    <name type="synonym">Mytilus polymorpha</name>
    <dbReference type="NCBI Taxonomy" id="45954"/>
    <lineage>
        <taxon>Eukaryota</taxon>
        <taxon>Metazoa</taxon>
        <taxon>Spiralia</taxon>
        <taxon>Lophotrochozoa</taxon>
        <taxon>Mollusca</taxon>
        <taxon>Bivalvia</taxon>
        <taxon>Autobranchia</taxon>
        <taxon>Heteroconchia</taxon>
        <taxon>Euheterodonta</taxon>
        <taxon>Imparidentia</taxon>
        <taxon>Neoheterodontei</taxon>
        <taxon>Myida</taxon>
        <taxon>Dreissenoidea</taxon>
        <taxon>Dreissenidae</taxon>
        <taxon>Dreissena</taxon>
    </lineage>
</organism>
<comment type="caution">
    <text evidence="1">The sequence shown here is derived from an EMBL/GenBank/DDBJ whole genome shotgun (WGS) entry which is preliminary data.</text>
</comment>
<dbReference type="AlphaFoldDB" id="A0A9D4CZP3"/>
<name>A0A9D4CZP3_DREPO</name>
<evidence type="ECO:0000313" key="1">
    <source>
        <dbReference type="EMBL" id="KAH3735494.1"/>
    </source>
</evidence>
<reference evidence="1" key="2">
    <citation type="submission" date="2020-11" db="EMBL/GenBank/DDBJ databases">
        <authorList>
            <person name="McCartney M.A."/>
            <person name="Auch B."/>
            <person name="Kono T."/>
            <person name="Mallez S."/>
            <person name="Becker A."/>
            <person name="Gohl D.M."/>
            <person name="Silverstein K.A.T."/>
            <person name="Koren S."/>
            <person name="Bechman K.B."/>
            <person name="Herman A."/>
            <person name="Abrahante J.E."/>
            <person name="Garbe J."/>
        </authorList>
    </citation>
    <scope>NUCLEOTIDE SEQUENCE</scope>
    <source>
        <strain evidence="1">Duluth1</strain>
        <tissue evidence="1">Whole animal</tissue>
    </source>
</reference>
<proteinExistence type="predicted"/>
<gene>
    <name evidence="1" type="ORF">DPMN_042027</name>
</gene>
<protein>
    <submittedName>
        <fullName evidence="1">Uncharacterized protein</fullName>
    </submittedName>
</protein>
<sequence>MVPAEEMHINNTNPPVIVPSGEMHINNTNPPVIVPAGEMHINNTNPPLSWYLQKRCTSTTLVSVTQSKPYFETNIF</sequence>
<accession>A0A9D4CZP3</accession>
<dbReference type="EMBL" id="JAIWYP010000011">
    <property type="protein sequence ID" value="KAH3735494.1"/>
    <property type="molecule type" value="Genomic_DNA"/>
</dbReference>
<reference evidence="1" key="1">
    <citation type="journal article" date="2019" name="bioRxiv">
        <title>The Genome of the Zebra Mussel, Dreissena polymorpha: A Resource for Invasive Species Research.</title>
        <authorList>
            <person name="McCartney M.A."/>
            <person name="Auch B."/>
            <person name="Kono T."/>
            <person name="Mallez S."/>
            <person name="Zhang Y."/>
            <person name="Obille A."/>
            <person name="Becker A."/>
            <person name="Abrahante J.E."/>
            <person name="Garbe J."/>
            <person name="Badalamenti J.P."/>
            <person name="Herman A."/>
            <person name="Mangelson H."/>
            <person name="Liachko I."/>
            <person name="Sullivan S."/>
            <person name="Sone E.D."/>
            <person name="Koren S."/>
            <person name="Silverstein K.A.T."/>
            <person name="Beckman K.B."/>
            <person name="Gohl D.M."/>
        </authorList>
    </citation>
    <scope>NUCLEOTIDE SEQUENCE</scope>
    <source>
        <strain evidence="1">Duluth1</strain>
        <tissue evidence="1">Whole animal</tissue>
    </source>
</reference>
<evidence type="ECO:0000313" key="2">
    <source>
        <dbReference type="Proteomes" id="UP000828390"/>
    </source>
</evidence>
<keyword evidence="2" id="KW-1185">Reference proteome</keyword>